<comment type="caution">
    <text evidence="1">The sequence shown here is derived from an EMBL/GenBank/DDBJ whole genome shotgun (WGS) entry which is preliminary data.</text>
</comment>
<accession>A0ABD3EM22</accession>
<gene>
    <name evidence="1" type="ORF">CASFOL_001254</name>
</gene>
<dbReference type="Proteomes" id="UP001632038">
    <property type="component" value="Unassembled WGS sequence"/>
</dbReference>
<sequence>MPNNSTGPITIPDSSLFSIQRRQEKLAAPAITDGVLRAAWFRQCGGGDNLGRFRAPLLEIGG</sequence>
<proteinExistence type="predicted"/>
<organism evidence="1 2">
    <name type="scientific">Castilleja foliolosa</name>
    <dbReference type="NCBI Taxonomy" id="1961234"/>
    <lineage>
        <taxon>Eukaryota</taxon>
        <taxon>Viridiplantae</taxon>
        <taxon>Streptophyta</taxon>
        <taxon>Embryophyta</taxon>
        <taxon>Tracheophyta</taxon>
        <taxon>Spermatophyta</taxon>
        <taxon>Magnoliopsida</taxon>
        <taxon>eudicotyledons</taxon>
        <taxon>Gunneridae</taxon>
        <taxon>Pentapetalae</taxon>
        <taxon>asterids</taxon>
        <taxon>lamiids</taxon>
        <taxon>Lamiales</taxon>
        <taxon>Orobanchaceae</taxon>
        <taxon>Pedicularideae</taxon>
        <taxon>Castillejinae</taxon>
        <taxon>Castilleja</taxon>
    </lineage>
</organism>
<reference evidence="2" key="1">
    <citation type="journal article" date="2024" name="IScience">
        <title>Strigolactones Initiate the Formation of Haustorium-like Structures in Castilleja.</title>
        <authorList>
            <person name="Buerger M."/>
            <person name="Peterson D."/>
            <person name="Chory J."/>
        </authorList>
    </citation>
    <scope>NUCLEOTIDE SEQUENCE [LARGE SCALE GENOMIC DNA]</scope>
</reference>
<evidence type="ECO:0000313" key="1">
    <source>
        <dbReference type="EMBL" id="KAL3655468.1"/>
    </source>
</evidence>
<dbReference type="EMBL" id="JAVIJP010000002">
    <property type="protein sequence ID" value="KAL3655468.1"/>
    <property type="molecule type" value="Genomic_DNA"/>
</dbReference>
<keyword evidence="2" id="KW-1185">Reference proteome</keyword>
<dbReference type="AlphaFoldDB" id="A0ABD3EM22"/>
<evidence type="ECO:0000313" key="2">
    <source>
        <dbReference type="Proteomes" id="UP001632038"/>
    </source>
</evidence>
<name>A0ABD3EM22_9LAMI</name>
<protein>
    <submittedName>
        <fullName evidence="1">Uncharacterized protein</fullName>
    </submittedName>
</protein>